<proteinExistence type="predicted"/>
<evidence type="ECO:0000313" key="1">
    <source>
        <dbReference type="EMBL" id="XCM36722.1"/>
    </source>
</evidence>
<name>A0AAU8JDA5_9CYAN</name>
<accession>A0AAU8JDA5</accession>
<organism evidence="1">
    <name type="scientific">Planktothricoides raciborskii GIHE-MW2</name>
    <dbReference type="NCBI Taxonomy" id="2792601"/>
    <lineage>
        <taxon>Bacteria</taxon>
        <taxon>Bacillati</taxon>
        <taxon>Cyanobacteriota</taxon>
        <taxon>Cyanophyceae</taxon>
        <taxon>Oscillatoriophycideae</taxon>
        <taxon>Oscillatoriales</taxon>
        <taxon>Oscillatoriaceae</taxon>
        <taxon>Planktothricoides</taxon>
    </lineage>
</organism>
<sequence>MTPYCTTKQQDLVLSYYKSLVHRWNTDPRAIAERERKQAIKKAKAALDKPFKEIIDYQILADMKAAIERSISVESYLPKEEEDTQKKWKKLAIQRTAARMTELIWQSLMDEIYPKK</sequence>
<protein>
    <submittedName>
        <fullName evidence="1">Uncharacterized protein</fullName>
    </submittedName>
</protein>
<reference evidence="1" key="1">
    <citation type="submission" date="2024-07" db="EMBL/GenBank/DDBJ databases">
        <authorList>
            <person name="Kim Y.J."/>
            <person name="Jeong J.Y."/>
        </authorList>
    </citation>
    <scope>NUCLEOTIDE SEQUENCE</scope>
    <source>
        <strain evidence="1">GIHE-MW2</strain>
    </source>
</reference>
<gene>
    <name evidence="1" type="ORF">ABWT76_005496</name>
</gene>
<dbReference type="AlphaFoldDB" id="A0AAU8JDA5"/>
<dbReference type="RefSeq" id="WP_190878284.1">
    <property type="nucleotide sequence ID" value="NZ_CP159837.1"/>
</dbReference>
<dbReference type="EMBL" id="CP159837">
    <property type="protein sequence ID" value="XCM36722.1"/>
    <property type="molecule type" value="Genomic_DNA"/>
</dbReference>